<accession>V2X1Z9</accession>
<dbReference type="Proteomes" id="UP000017559">
    <property type="component" value="Unassembled WGS sequence"/>
</dbReference>
<dbReference type="Pfam" id="PF00617">
    <property type="entry name" value="RasGEF"/>
    <property type="match status" value="1"/>
</dbReference>
<dbReference type="SMART" id="SM00147">
    <property type="entry name" value="RasGEF"/>
    <property type="match status" value="1"/>
</dbReference>
<dbReference type="SUPFAM" id="SSF48366">
    <property type="entry name" value="Ras GEF"/>
    <property type="match status" value="1"/>
</dbReference>
<keyword evidence="6" id="KW-0131">Cell cycle</keyword>
<organism evidence="6 7">
    <name type="scientific">Moniliophthora roreri (strain MCA 2997)</name>
    <name type="common">Cocoa frosty pod rot fungus</name>
    <name type="synonym">Crinipellis roreri</name>
    <dbReference type="NCBI Taxonomy" id="1381753"/>
    <lineage>
        <taxon>Eukaryota</taxon>
        <taxon>Fungi</taxon>
        <taxon>Dikarya</taxon>
        <taxon>Basidiomycota</taxon>
        <taxon>Agaricomycotina</taxon>
        <taxon>Agaricomycetes</taxon>
        <taxon>Agaricomycetidae</taxon>
        <taxon>Agaricales</taxon>
        <taxon>Marasmiineae</taxon>
        <taxon>Marasmiaceae</taxon>
        <taxon>Moniliophthora</taxon>
    </lineage>
</organism>
<evidence type="ECO:0000313" key="7">
    <source>
        <dbReference type="Proteomes" id="UP000017559"/>
    </source>
</evidence>
<evidence type="ECO:0000256" key="2">
    <source>
        <dbReference type="PROSITE-ProRule" id="PRU00168"/>
    </source>
</evidence>
<keyword evidence="6" id="KW-0132">Cell division</keyword>
<feature type="region of interest" description="Disordered" evidence="3">
    <location>
        <begin position="1"/>
        <end position="21"/>
    </location>
</feature>
<evidence type="ECO:0000259" key="4">
    <source>
        <dbReference type="PROSITE" id="PS50009"/>
    </source>
</evidence>
<dbReference type="InterPro" id="IPR036964">
    <property type="entry name" value="RASGEF_cat_dom_sf"/>
</dbReference>
<dbReference type="OrthoDB" id="546434at2759"/>
<dbReference type="GO" id="GO:0051301">
    <property type="term" value="P:cell division"/>
    <property type="evidence" value="ECO:0007669"/>
    <property type="project" value="UniProtKB-KW"/>
</dbReference>
<protein>
    <submittedName>
        <fullName evidence="6">Cell division control protein</fullName>
    </submittedName>
</protein>
<dbReference type="CDD" id="cd06224">
    <property type="entry name" value="REM"/>
    <property type="match status" value="1"/>
</dbReference>
<gene>
    <name evidence="6" type="ORF">Moror_15141</name>
</gene>
<proteinExistence type="predicted"/>
<reference evidence="6 7" key="1">
    <citation type="journal article" date="2014" name="BMC Genomics">
        <title>Genome and secretome analysis of the hemibiotrophic fungal pathogen, Moniliophthora roreri, which causes frosty pod rot disease of cacao: mechanisms of the biotrophic and necrotrophic phases.</title>
        <authorList>
            <person name="Meinhardt L.W."/>
            <person name="Costa G.G.L."/>
            <person name="Thomazella D.P.T."/>
            <person name="Teixeira P.J.P.L."/>
            <person name="Carazzolle M.F."/>
            <person name="Schuster S.C."/>
            <person name="Carlson J.E."/>
            <person name="Guiltinan M.J."/>
            <person name="Mieczkowski P."/>
            <person name="Farmer A."/>
            <person name="Ramaraj T."/>
            <person name="Crozier J."/>
            <person name="Davis R.E."/>
            <person name="Shao J."/>
            <person name="Melnick R.L."/>
            <person name="Pereira G.A.G."/>
            <person name="Bailey B.A."/>
        </authorList>
    </citation>
    <scope>NUCLEOTIDE SEQUENCE [LARGE SCALE GENOMIC DNA]</scope>
    <source>
        <strain evidence="6 7">MCA 2997</strain>
    </source>
</reference>
<sequence length="434" mass="49086">MDSPNDPQPLSNQEPSYPEAKDGLLLDSDGIVKSGTLKALVERLTSHEIADPDYSKVFLATFKSFTTLDELFKLLVDRFQVQQSLGLTPEQKATQERVISTFESMVTDGDILEKEDMYILDRIKAFALSEDATSFPAAKNLVAVIEQATQRAESAKIVPTNTAPRPSPIYPNLKANQKLNLLDIEPLELARQLTLLESSLYQRVRRVECLQRAQQNQSMDGIGTVIQTSNRIADWVANSVMSSDAPHQRAIIVKHLISVADHCRTLNNFSTMTAIVAGLNTPSVRRLKQTWDRVGKQYMDQFSACQAMIDGNMDHNQYQLMLELVIPPCIPFIGPFLMALPVFRDGPPHNPPNFIEFKKRQTASQVIDELMHWQDHPFNFENVPVIRDHIDESLAAFIGKQSSNERLWALSIEREPREPEDEKMQRLLQESGFV</sequence>
<feature type="domain" description="N-terminal Ras-GEF" evidence="5">
    <location>
        <begin position="28"/>
        <end position="153"/>
    </location>
</feature>
<dbReference type="Gene3D" id="1.20.870.10">
    <property type="entry name" value="Son of sevenless (SoS) protein Chain: S domain 1"/>
    <property type="match status" value="1"/>
</dbReference>
<dbReference type="InterPro" id="IPR001895">
    <property type="entry name" value="RASGEF_cat_dom"/>
</dbReference>
<dbReference type="InterPro" id="IPR008937">
    <property type="entry name" value="Ras-like_GEF"/>
</dbReference>
<dbReference type="PROSITE" id="PS50212">
    <property type="entry name" value="RASGEF_NTER"/>
    <property type="match status" value="1"/>
</dbReference>
<dbReference type="Pfam" id="PF00618">
    <property type="entry name" value="RasGEF_N"/>
    <property type="match status" value="1"/>
</dbReference>
<dbReference type="SMART" id="SM00229">
    <property type="entry name" value="RasGEFN"/>
    <property type="match status" value="1"/>
</dbReference>
<dbReference type="PROSITE" id="PS50009">
    <property type="entry name" value="RASGEF_CAT"/>
    <property type="match status" value="1"/>
</dbReference>
<dbReference type="AlphaFoldDB" id="V2X1Z9"/>
<keyword evidence="1 2" id="KW-0344">Guanine-nucleotide releasing factor</keyword>
<name>V2X1Z9_MONRO</name>
<evidence type="ECO:0000256" key="3">
    <source>
        <dbReference type="SAM" id="MobiDB-lite"/>
    </source>
</evidence>
<dbReference type="InterPro" id="IPR000651">
    <property type="entry name" value="Ras-like_Gua-exchang_fac_N"/>
</dbReference>
<comment type="caution">
    <text evidence="6">The sequence shown here is derived from an EMBL/GenBank/DDBJ whole genome shotgun (WGS) entry which is preliminary data.</text>
</comment>
<dbReference type="PANTHER" id="PTHR23113">
    <property type="entry name" value="GUANINE NUCLEOTIDE EXCHANGE FACTOR"/>
    <property type="match status" value="1"/>
</dbReference>
<dbReference type="PANTHER" id="PTHR23113:SF368">
    <property type="entry name" value="CELL DIVISION CONTROL PROTEIN 25"/>
    <property type="match status" value="1"/>
</dbReference>
<dbReference type="STRING" id="1381753.V2X1Z9"/>
<keyword evidence="7" id="KW-1185">Reference proteome</keyword>
<dbReference type="GO" id="GO:0007265">
    <property type="term" value="P:Ras protein signal transduction"/>
    <property type="evidence" value="ECO:0007669"/>
    <property type="project" value="TreeGrafter"/>
</dbReference>
<evidence type="ECO:0000256" key="1">
    <source>
        <dbReference type="ARBA" id="ARBA00022658"/>
    </source>
</evidence>
<evidence type="ECO:0000313" key="6">
    <source>
        <dbReference type="EMBL" id="ESK86796.1"/>
    </source>
</evidence>
<dbReference type="GO" id="GO:0005886">
    <property type="term" value="C:plasma membrane"/>
    <property type="evidence" value="ECO:0007669"/>
    <property type="project" value="TreeGrafter"/>
</dbReference>
<feature type="domain" description="Ras-GEF" evidence="4">
    <location>
        <begin position="185"/>
        <end position="417"/>
    </location>
</feature>
<evidence type="ECO:0000259" key="5">
    <source>
        <dbReference type="PROSITE" id="PS50212"/>
    </source>
</evidence>
<dbReference type="Gene3D" id="1.10.840.10">
    <property type="entry name" value="Ras guanine-nucleotide exchange factors catalytic domain"/>
    <property type="match status" value="1"/>
</dbReference>
<dbReference type="InterPro" id="IPR023578">
    <property type="entry name" value="Ras_GEF_dom_sf"/>
</dbReference>
<dbReference type="HOGENOM" id="CLU_002632_2_0_1"/>
<dbReference type="KEGG" id="mrr:Moror_15141"/>
<dbReference type="GO" id="GO:0005085">
    <property type="term" value="F:guanyl-nucleotide exchange factor activity"/>
    <property type="evidence" value="ECO:0007669"/>
    <property type="project" value="UniProtKB-KW"/>
</dbReference>
<dbReference type="EMBL" id="AWSO01000884">
    <property type="protein sequence ID" value="ESK86796.1"/>
    <property type="molecule type" value="Genomic_DNA"/>
</dbReference>